<organism evidence="2 3">
    <name type="scientific">Homarus americanus</name>
    <name type="common">American lobster</name>
    <dbReference type="NCBI Taxonomy" id="6706"/>
    <lineage>
        <taxon>Eukaryota</taxon>
        <taxon>Metazoa</taxon>
        <taxon>Ecdysozoa</taxon>
        <taxon>Arthropoda</taxon>
        <taxon>Crustacea</taxon>
        <taxon>Multicrustacea</taxon>
        <taxon>Malacostraca</taxon>
        <taxon>Eumalacostraca</taxon>
        <taxon>Eucarida</taxon>
        <taxon>Decapoda</taxon>
        <taxon>Pleocyemata</taxon>
        <taxon>Astacidea</taxon>
        <taxon>Nephropoidea</taxon>
        <taxon>Nephropidae</taxon>
        <taxon>Homarus</taxon>
    </lineage>
</organism>
<sequence length="169" mass="18355">MVVVWVRSRDISIVAVGPFIYAPTDRFQVVHEEGSPDHQLKIRMVEERDQGAYACQMSLEPLVVHKIWLSMEEVGGPSIVETHSTNVTVEEGGTAILNCRVKNLGDATVSPLSSLPPTGVEEEEPGGPIIVETHSTNVTVEEGDTAILNCRVDNLGTKKGRSDYSTVVT</sequence>
<gene>
    <name evidence="2" type="primary">Igsf10-L</name>
    <name evidence="2" type="ORF">Hamer_G021900</name>
</gene>
<keyword evidence="3" id="KW-1185">Reference proteome</keyword>
<dbReference type="EMBL" id="JAHLQT010000907">
    <property type="protein sequence ID" value="KAG7177950.1"/>
    <property type="molecule type" value="Genomic_DNA"/>
</dbReference>
<protein>
    <submittedName>
        <fullName evidence="2">Immunoglobulin superfamily member 10-like</fullName>
    </submittedName>
</protein>
<evidence type="ECO:0000259" key="1">
    <source>
        <dbReference type="PROSITE" id="PS50835"/>
    </source>
</evidence>
<dbReference type="Gene3D" id="2.60.40.10">
    <property type="entry name" value="Immunoglobulins"/>
    <property type="match status" value="2"/>
</dbReference>
<dbReference type="PROSITE" id="PS50835">
    <property type="entry name" value="IG_LIKE"/>
    <property type="match status" value="1"/>
</dbReference>
<dbReference type="InterPro" id="IPR007110">
    <property type="entry name" value="Ig-like_dom"/>
</dbReference>
<evidence type="ECO:0000313" key="3">
    <source>
        <dbReference type="Proteomes" id="UP000747542"/>
    </source>
</evidence>
<dbReference type="SUPFAM" id="SSF48726">
    <property type="entry name" value="Immunoglobulin"/>
    <property type="match status" value="1"/>
</dbReference>
<feature type="domain" description="Ig-like" evidence="1">
    <location>
        <begin position="77"/>
        <end position="168"/>
    </location>
</feature>
<dbReference type="PANTHER" id="PTHR23279">
    <property type="entry name" value="DEFECTIVE PROBOSCIS EXTENSION RESPONSE DPR -RELATED"/>
    <property type="match status" value="1"/>
</dbReference>
<dbReference type="InterPro" id="IPR036179">
    <property type="entry name" value="Ig-like_dom_sf"/>
</dbReference>
<accession>A0A8J5NCP7</accession>
<dbReference type="GO" id="GO:0050808">
    <property type="term" value="P:synapse organization"/>
    <property type="evidence" value="ECO:0007669"/>
    <property type="project" value="TreeGrafter"/>
</dbReference>
<reference evidence="2" key="1">
    <citation type="journal article" date="2021" name="Sci. Adv.">
        <title>The American lobster genome reveals insights on longevity, neural, and immune adaptations.</title>
        <authorList>
            <person name="Polinski J.M."/>
            <person name="Zimin A.V."/>
            <person name="Clark K.F."/>
            <person name="Kohn A.B."/>
            <person name="Sadowski N."/>
            <person name="Timp W."/>
            <person name="Ptitsyn A."/>
            <person name="Khanna P."/>
            <person name="Romanova D.Y."/>
            <person name="Williams P."/>
            <person name="Greenwood S.J."/>
            <person name="Moroz L.L."/>
            <person name="Walt D.R."/>
            <person name="Bodnar A.G."/>
        </authorList>
    </citation>
    <scope>NUCLEOTIDE SEQUENCE</scope>
    <source>
        <strain evidence="2">GMGI-L3</strain>
    </source>
</reference>
<dbReference type="AlphaFoldDB" id="A0A8J5NCP7"/>
<dbReference type="PANTHER" id="PTHR23279:SF36">
    <property type="entry name" value="DEFECTIVE PROBOSCIS EXTENSION RESPONSE 9, ISOFORM A"/>
    <property type="match status" value="1"/>
</dbReference>
<comment type="caution">
    <text evidence="2">The sequence shown here is derived from an EMBL/GenBank/DDBJ whole genome shotgun (WGS) entry which is preliminary data.</text>
</comment>
<evidence type="ECO:0000313" key="2">
    <source>
        <dbReference type="EMBL" id="KAG7177950.1"/>
    </source>
</evidence>
<dbReference type="Proteomes" id="UP000747542">
    <property type="component" value="Unassembled WGS sequence"/>
</dbReference>
<name>A0A8J5NCP7_HOMAM</name>
<dbReference type="InterPro" id="IPR013783">
    <property type="entry name" value="Ig-like_fold"/>
</dbReference>
<proteinExistence type="predicted"/>
<dbReference type="InterPro" id="IPR037448">
    <property type="entry name" value="Zig-8"/>
</dbReference>
<dbReference type="GO" id="GO:0032589">
    <property type="term" value="C:neuron projection membrane"/>
    <property type="evidence" value="ECO:0007669"/>
    <property type="project" value="TreeGrafter"/>
</dbReference>